<name>A0A1G8Z871_9RHOB</name>
<dbReference type="PANTHER" id="PTHR43537">
    <property type="entry name" value="TRANSCRIPTIONAL REGULATOR, GNTR FAMILY"/>
    <property type="match status" value="1"/>
</dbReference>
<feature type="domain" description="HTH gntR-type" evidence="4">
    <location>
        <begin position="11"/>
        <end position="79"/>
    </location>
</feature>
<keyword evidence="6" id="KW-1185">Reference proteome</keyword>
<dbReference type="CDD" id="cd07377">
    <property type="entry name" value="WHTH_GntR"/>
    <property type="match status" value="1"/>
</dbReference>
<proteinExistence type="predicted"/>
<dbReference type="SMART" id="SM00345">
    <property type="entry name" value="HTH_GNTR"/>
    <property type="match status" value="1"/>
</dbReference>
<dbReference type="RefSeq" id="WP_093157714.1">
    <property type="nucleotide sequence ID" value="NZ_FNEK01000031.1"/>
</dbReference>
<keyword evidence="1" id="KW-0805">Transcription regulation</keyword>
<dbReference type="SMART" id="SM00895">
    <property type="entry name" value="FCD"/>
    <property type="match status" value="1"/>
</dbReference>
<gene>
    <name evidence="5" type="ORF">SAMN04488026_103139</name>
</gene>
<dbReference type="InterPro" id="IPR000524">
    <property type="entry name" value="Tscrpt_reg_HTH_GntR"/>
</dbReference>
<dbReference type="GO" id="GO:0003700">
    <property type="term" value="F:DNA-binding transcription factor activity"/>
    <property type="evidence" value="ECO:0007669"/>
    <property type="project" value="InterPro"/>
</dbReference>
<dbReference type="Pfam" id="PF00392">
    <property type="entry name" value="GntR"/>
    <property type="match status" value="1"/>
</dbReference>
<dbReference type="SUPFAM" id="SSF48008">
    <property type="entry name" value="GntR ligand-binding domain-like"/>
    <property type="match status" value="1"/>
</dbReference>
<dbReference type="AlphaFoldDB" id="A0A1G8Z871"/>
<dbReference type="SUPFAM" id="SSF46785">
    <property type="entry name" value="Winged helix' DNA-binding domain"/>
    <property type="match status" value="1"/>
</dbReference>
<evidence type="ECO:0000256" key="1">
    <source>
        <dbReference type="ARBA" id="ARBA00023015"/>
    </source>
</evidence>
<evidence type="ECO:0000259" key="4">
    <source>
        <dbReference type="PROSITE" id="PS50949"/>
    </source>
</evidence>
<evidence type="ECO:0000313" key="6">
    <source>
        <dbReference type="Proteomes" id="UP000199382"/>
    </source>
</evidence>
<keyword evidence="2" id="KW-0238">DNA-binding</keyword>
<evidence type="ECO:0000256" key="3">
    <source>
        <dbReference type="ARBA" id="ARBA00023163"/>
    </source>
</evidence>
<dbReference type="InterPro" id="IPR036390">
    <property type="entry name" value="WH_DNA-bd_sf"/>
</dbReference>
<dbReference type="EMBL" id="FNEK01000031">
    <property type="protein sequence ID" value="SDK11272.1"/>
    <property type="molecule type" value="Genomic_DNA"/>
</dbReference>
<dbReference type="PANTHER" id="PTHR43537:SF44">
    <property type="entry name" value="GNTR FAMILY REGULATORY PROTEIN"/>
    <property type="match status" value="1"/>
</dbReference>
<dbReference type="STRING" id="571298.SAMN04488026_103139"/>
<sequence length="252" mass="27351">MTQPGSVNRDLPLGPQIADALGLEILSGIYRPGDVLPTEMELVERFGVSRASVRSGLQALAARGIVERFVGQGTIAQDFSDWNILDPAVTGMLADHESPHPDLVRSIFEFRFSAEPLIAAAAARKARARDLLALEEAMEGMERCAAASATGSDSFTQHDVSFHVAVYQATHNAIWSHLAHILRPAITLVVRRSNESSEELREALGLHRALMECIRMRDPAGAYNAAHKVMQLTAEELGIDPQIIGAPAHLPH</sequence>
<evidence type="ECO:0000313" key="5">
    <source>
        <dbReference type="EMBL" id="SDK11272.1"/>
    </source>
</evidence>
<organism evidence="5 6">
    <name type="scientific">Aliiruegeria lutimaris</name>
    <dbReference type="NCBI Taxonomy" id="571298"/>
    <lineage>
        <taxon>Bacteria</taxon>
        <taxon>Pseudomonadati</taxon>
        <taxon>Pseudomonadota</taxon>
        <taxon>Alphaproteobacteria</taxon>
        <taxon>Rhodobacterales</taxon>
        <taxon>Roseobacteraceae</taxon>
        <taxon>Aliiruegeria</taxon>
    </lineage>
</organism>
<keyword evidence="3" id="KW-0804">Transcription</keyword>
<evidence type="ECO:0000256" key="2">
    <source>
        <dbReference type="ARBA" id="ARBA00023125"/>
    </source>
</evidence>
<dbReference type="PRINTS" id="PR00035">
    <property type="entry name" value="HTHGNTR"/>
</dbReference>
<dbReference type="Gene3D" id="1.20.120.530">
    <property type="entry name" value="GntR ligand-binding domain-like"/>
    <property type="match status" value="1"/>
</dbReference>
<dbReference type="Pfam" id="PF07729">
    <property type="entry name" value="FCD"/>
    <property type="match status" value="1"/>
</dbReference>
<dbReference type="InterPro" id="IPR036388">
    <property type="entry name" value="WH-like_DNA-bd_sf"/>
</dbReference>
<reference evidence="5 6" key="1">
    <citation type="submission" date="2016-10" db="EMBL/GenBank/DDBJ databases">
        <authorList>
            <person name="de Groot N.N."/>
        </authorList>
    </citation>
    <scope>NUCLEOTIDE SEQUENCE [LARGE SCALE GENOMIC DNA]</scope>
    <source>
        <strain evidence="5 6">DSM 25294</strain>
    </source>
</reference>
<accession>A0A1G8Z871</accession>
<dbReference type="Proteomes" id="UP000199382">
    <property type="component" value="Unassembled WGS sequence"/>
</dbReference>
<dbReference type="PROSITE" id="PS50949">
    <property type="entry name" value="HTH_GNTR"/>
    <property type="match status" value="1"/>
</dbReference>
<dbReference type="GO" id="GO:0003677">
    <property type="term" value="F:DNA binding"/>
    <property type="evidence" value="ECO:0007669"/>
    <property type="project" value="UniProtKB-KW"/>
</dbReference>
<dbReference type="InterPro" id="IPR011711">
    <property type="entry name" value="GntR_C"/>
</dbReference>
<protein>
    <submittedName>
        <fullName evidence="5">Transcriptional regulator, GntR family</fullName>
    </submittedName>
</protein>
<dbReference type="Gene3D" id="1.10.10.10">
    <property type="entry name" value="Winged helix-like DNA-binding domain superfamily/Winged helix DNA-binding domain"/>
    <property type="match status" value="1"/>
</dbReference>
<dbReference type="InterPro" id="IPR008920">
    <property type="entry name" value="TF_FadR/GntR_C"/>
</dbReference>
<dbReference type="OrthoDB" id="9028214at2"/>